<dbReference type="InterPro" id="IPR032710">
    <property type="entry name" value="NTF2-like_dom_sf"/>
</dbReference>
<dbReference type="SUPFAM" id="SSF54427">
    <property type="entry name" value="NTF2-like"/>
    <property type="match status" value="1"/>
</dbReference>
<dbReference type="AlphaFoldDB" id="A0A6B2M259"/>
<protein>
    <submittedName>
        <fullName evidence="2">Nuclear transport factor 2 family protein</fullName>
    </submittedName>
</protein>
<dbReference type="Pfam" id="PF12680">
    <property type="entry name" value="SnoaL_2"/>
    <property type="match status" value="1"/>
</dbReference>
<keyword evidence="3" id="KW-1185">Reference proteome</keyword>
<organism evidence="2 3">
    <name type="scientific">Oceanipulchritudo coccoides</name>
    <dbReference type="NCBI Taxonomy" id="2706888"/>
    <lineage>
        <taxon>Bacteria</taxon>
        <taxon>Pseudomonadati</taxon>
        <taxon>Verrucomicrobiota</taxon>
        <taxon>Opitutia</taxon>
        <taxon>Puniceicoccales</taxon>
        <taxon>Oceanipulchritudinaceae</taxon>
        <taxon>Oceanipulchritudo</taxon>
    </lineage>
</organism>
<dbReference type="RefSeq" id="WP_163964053.1">
    <property type="nucleotide sequence ID" value="NZ_JAAGNX010000002.1"/>
</dbReference>
<comment type="caution">
    <text evidence="2">The sequence shown here is derived from an EMBL/GenBank/DDBJ whole genome shotgun (WGS) entry which is preliminary data.</text>
</comment>
<gene>
    <name evidence="2" type="ORF">G0Q06_07505</name>
</gene>
<evidence type="ECO:0000313" key="3">
    <source>
        <dbReference type="Proteomes" id="UP000478417"/>
    </source>
</evidence>
<dbReference type="EMBL" id="JAAGNX010000002">
    <property type="protein sequence ID" value="NDV62289.1"/>
    <property type="molecule type" value="Genomic_DNA"/>
</dbReference>
<evidence type="ECO:0000313" key="2">
    <source>
        <dbReference type="EMBL" id="NDV62289.1"/>
    </source>
</evidence>
<dbReference type="InterPro" id="IPR037401">
    <property type="entry name" value="SnoaL-like"/>
</dbReference>
<evidence type="ECO:0000259" key="1">
    <source>
        <dbReference type="Pfam" id="PF12680"/>
    </source>
</evidence>
<accession>A0A6B2M259</accession>
<proteinExistence type="predicted"/>
<reference evidence="2 3" key="1">
    <citation type="submission" date="2020-02" db="EMBL/GenBank/DDBJ databases">
        <title>Albibacoteraceae fam. nov., the first described family within the subdivision 4 Verrucomicrobia.</title>
        <authorList>
            <person name="Xi F."/>
        </authorList>
    </citation>
    <scope>NUCLEOTIDE SEQUENCE [LARGE SCALE GENOMIC DNA]</scope>
    <source>
        <strain evidence="2 3">CK1056</strain>
    </source>
</reference>
<name>A0A6B2M259_9BACT</name>
<feature type="domain" description="SnoaL-like" evidence="1">
    <location>
        <begin position="38"/>
        <end position="137"/>
    </location>
</feature>
<dbReference type="Gene3D" id="3.10.450.50">
    <property type="match status" value="1"/>
</dbReference>
<dbReference type="Proteomes" id="UP000478417">
    <property type="component" value="Unassembled WGS sequence"/>
</dbReference>
<sequence length="172" mass="19341">MDSPPYQKLLAETEAAAQAAPAPGSPAEAEALGRFQTFFENMTPEQVANTVAQVYAPQAWLYDTLVLHHGIDEIKPYFIKTAERAAGVRVEVLDILRSGHDFYLKWSMDIDWSAFKKGKTTRSFGMSHLRFNDSGQVIMHYDFWDSTNGFFEHLPIIGAVIKWIKQKVATGS</sequence>